<dbReference type="SMART" id="SM01332">
    <property type="entry name" value="Cyclin_C"/>
    <property type="match status" value="1"/>
</dbReference>
<dbReference type="GO" id="GO:0000278">
    <property type="term" value="P:mitotic cell cycle"/>
    <property type="evidence" value="ECO:0007669"/>
    <property type="project" value="UniProtKB-ARBA"/>
</dbReference>
<feature type="compositionally biased region" description="Low complexity" evidence="5">
    <location>
        <begin position="357"/>
        <end position="374"/>
    </location>
</feature>
<dbReference type="SUPFAM" id="SSF47954">
    <property type="entry name" value="Cyclin-like"/>
    <property type="match status" value="1"/>
</dbReference>
<feature type="compositionally biased region" description="Low complexity" evidence="5">
    <location>
        <begin position="24"/>
        <end position="58"/>
    </location>
</feature>
<evidence type="ECO:0000313" key="8">
    <source>
        <dbReference type="EnsemblMetazoa" id="ENSAATROPP012221"/>
    </source>
</evidence>
<sequence length="385" mass="42432">MAPQGATATAVPSTAAMTPANGLTATSPASTSIGSSSSSSSSASSFSSSSSSSSSNSTTTHFGLSELSCEEIIYEEVDNRFAEPDRHMITDDRVIQNLIRLERLTMPPCNYFAGVQQDIKPNMRKIVTTWMLEVCDEQKCEEQTFPLAVNFFDRFLCALPIDRYHLQLLGCCTLLLASKIRQCQPLTVDVLSAYTDHAVSPDQIRNWELLLISKLEWNINAVTAYDYVDHILERAKWGSDDARLREHAHTLIHVCNTETIFMQVEPSLLAVSCIASATRGLNVSTKLAVGYDLCRVTMHDLEKIDVIVKIIEEIVAREIADKQCQQQQQQAAQQQAQLAAAGSSCKEQFQQAPQKLSAASANSNSSGPPQQQQPETPTDVQFIYF</sequence>
<keyword evidence="9" id="KW-1185">Reference proteome</keyword>
<accession>A0AAG5DM75</accession>
<keyword evidence="3" id="KW-0131">Cell cycle</keyword>
<dbReference type="InterPro" id="IPR013763">
    <property type="entry name" value="Cyclin-like_dom"/>
</dbReference>
<comment type="similarity">
    <text evidence="4">Belongs to the cyclin family.</text>
</comment>
<dbReference type="FunFam" id="1.10.472.10:FF:000003">
    <property type="entry name" value="G1/S-specific cyclin-D2"/>
    <property type="match status" value="1"/>
</dbReference>
<evidence type="ECO:0000313" key="9">
    <source>
        <dbReference type="Proteomes" id="UP000075880"/>
    </source>
</evidence>
<dbReference type="Pfam" id="PF00134">
    <property type="entry name" value="Cyclin_N"/>
    <property type="match status" value="1"/>
</dbReference>
<keyword evidence="1" id="KW-0132">Cell division</keyword>
<dbReference type="InterPro" id="IPR039361">
    <property type="entry name" value="Cyclin"/>
</dbReference>
<keyword evidence="2 4" id="KW-0195">Cyclin</keyword>
<dbReference type="InterPro" id="IPR048258">
    <property type="entry name" value="Cyclins_cyclin-box"/>
</dbReference>
<proteinExistence type="inferred from homology"/>
<dbReference type="PROSITE" id="PS00292">
    <property type="entry name" value="CYCLINS"/>
    <property type="match status" value="1"/>
</dbReference>
<feature type="region of interest" description="Disordered" evidence="5">
    <location>
        <begin position="1"/>
        <end position="58"/>
    </location>
</feature>
<dbReference type="InterPro" id="IPR004367">
    <property type="entry name" value="Cyclin_C-dom"/>
</dbReference>
<evidence type="ECO:0000256" key="2">
    <source>
        <dbReference type="ARBA" id="ARBA00023127"/>
    </source>
</evidence>
<feature type="domain" description="Cyclin C-terminal" evidence="7">
    <location>
        <begin position="222"/>
        <end position="337"/>
    </location>
</feature>
<evidence type="ECO:0008006" key="10">
    <source>
        <dbReference type="Google" id="ProtNLM"/>
    </source>
</evidence>
<organism evidence="8 9">
    <name type="scientific">Anopheles atroparvus</name>
    <name type="common">European mosquito</name>
    <dbReference type="NCBI Taxonomy" id="41427"/>
    <lineage>
        <taxon>Eukaryota</taxon>
        <taxon>Metazoa</taxon>
        <taxon>Ecdysozoa</taxon>
        <taxon>Arthropoda</taxon>
        <taxon>Hexapoda</taxon>
        <taxon>Insecta</taxon>
        <taxon>Pterygota</taxon>
        <taxon>Neoptera</taxon>
        <taxon>Endopterygota</taxon>
        <taxon>Diptera</taxon>
        <taxon>Nematocera</taxon>
        <taxon>Culicoidea</taxon>
        <taxon>Culicidae</taxon>
        <taxon>Anophelinae</taxon>
        <taxon>Anopheles</taxon>
    </lineage>
</organism>
<dbReference type="InterPro" id="IPR006671">
    <property type="entry name" value="Cyclin_N"/>
</dbReference>
<dbReference type="AlphaFoldDB" id="A0AAG5DM75"/>
<evidence type="ECO:0000259" key="7">
    <source>
        <dbReference type="SMART" id="SM01332"/>
    </source>
</evidence>
<evidence type="ECO:0000256" key="3">
    <source>
        <dbReference type="ARBA" id="ARBA00023306"/>
    </source>
</evidence>
<feature type="compositionally biased region" description="Polar residues" evidence="5">
    <location>
        <begin position="1"/>
        <end position="16"/>
    </location>
</feature>
<evidence type="ECO:0000256" key="4">
    <source>
        <dbReference type="RuleBase" id="RU000383"/>
    </source>
</evidence>
<dbReference type="Gene3D" id="1.10.472.10">
    <property type="entry name" value="Cyclin-like"/>
    <property type="match status" value="2"/>
</dbReference>
<evidence type="ECO:0000256" key="5">
    <source>
        <dbReference type="SAM" id="MobiDB-lite"/>
    </source>
</evidence>
<dbReference type="SMART" id="SM00385">
    <property type="entry name" value="CYCLIN"/>
    <property type="match status" value="1"/>
</dbReference>
<protein>
    <recommendedName>
        <fullName evidence="10">Cyclin N-terminal domain-containing protein</fullName>
    </recommendedName>
</protein>
<dbReference type="InterPro" id="IPR036915">
    <property type="entry name" value="Cyclin-like_sf"/>
</dbReference>
<name>A0AAG5DM75_ANOAO</name>
<evidence type="ECO:0000259" key="6">
    <source>
        <dbReference type="SMART" id="SM00385"/>
    </source>
</evidence>
<dbReference type="EnsemblMetazoa" id="ENSAATROPT013433">
    <property type="protein sequence ID" value="ENSAATROPP012221"/>
    <property type="gene ID" value="ENSAATROPG010906"/>
</dbReference>
<evidence type="ECO:0000256" key="1">
    <source>
        <dbReference type="ARBA" id="ARBA00022618"/>
    </source>
</evidence>
<dbReference type="Pfam" id="PF02984">
    <property type="entry name" value="Cyclin_C"/>
    <property type="match status" value="1"/>
</dbReference>
<feature type="region of interest" description="Disordered" evidence="5">
    <location>
        <begin position="351"/>
        <end position="380"/>
    </location>
</feature>
<dbReference type="Proteomes" id="UP000075880">
    <property type="component" value="Unassembled WGS sequence"/>
</dbReference>
<feature type="domain" description="Cyclin-like" evidence="6">
    <location>
        <begin position="129"/>
        <end position="213"/>
    </location>
</feature>
<dbReference type="PANTHER" id="PTHR10177">
    <property type="entry name" value="CYCLINS"/>
    <property type="match status" value="1"/>
</dbReference>
<dbReference type="GO" id="GO:0051301">
    <property type="term" value="P:cell division"/>
    <property type="evidence" value="ECO:0007669"/>
    <property type="project" value="UniProtKB-KW"/>
</dbReference>
<reference evidence="8" key="1">
    <citation type="submission" date="2024-04" db="UniProtKB">
        <authorList>
            <consortium name="EnsemblMetazoa"/>
        </authorList>
    </citation>
    <scope>IDENTIFICATION</scope>
    <source>
        <strain evidence="8">EBRO</strain>
    </source>
</reference>